<evidence type="ECO:0000256" key="1">
    <source>
        <dbReference type="SAM" id="MobiDB-lite"/>
    </source>
</evidence>
<dbReference type="InterPro" id="IPR011604">
    <property type="entry name" value="PDDEXK-like_dom_sf"/>
</dbReference>
<feature type="compositionally biased region" description="Basic residues" evidence="1">
    <location>
        <begin position="208"/>
        <end position="219"/>
    </location>
</feature>
<evidence type="ECO:0000313" key="4">
    <source>
        <dbReference type="Proteomes" id="UP000683360"/>
    </source>
</evidence>
<dbReference type="AlphaFoldDB" id="A0A8S3UXS4"/>
<gene>
    <name evidence="3" type="ORF">MEDL_62137</name>
</gene>
<dbReference type="InterPro" id="IPR051703">
    <property type="entry name" value="NF-kappa-B_Signaling_Reg"/>
</dbReference>
<sequence>MSSLKESNSIKAKQHNGNESIQPESDISENELTKLKYKFLQNNIEITTSEILVIQNEKDTKSQVCSEKWKNERKKRQTASNFGNIFKRKPSIKVTPLVLQLLYSNFKGNKATRIGLREEQITIQEYINIKGKDNIEIKVEPCGLIIDKKFKYLAASPDGKVIDKENNEIGLIEIKNLVHDKNLTLTQAATSLKNFCLEKYGDENNIKKKTPSIKKKQGKRKDLTTDDEETQGPSHLNDHQENNKKQSIIGFSNKCIKSETTTGVMVD</sequence>
<dbReference type="InterPro" id="IPR019080">
    <property type="entry name" value="YqaJ_viral_recombinase"/>
</dbReference>
<organism evidence="3 4">
    <name type="scientific">Mytilus edulis</name>
    <name type="common">Blue mussel</name>
    <dbReference type="NCBI Taxonomy" id="6550"/>
    <lineage>
        <taxon>Eukaryota</taxon>
        <taxon>Metazoa</taxon>
        <taxon>Spiralia</taxon>
        <taxon>Lophotrochozoa</taxon>
        <taxon>Mollusca</taxon>
        <taxon>Bivalvia</taxon>
        <taxon>Autobranchia</taxon>
        <taxon>Pteriomorphia</taxon>
        <taxon>Mytilida</taxon>
        <taxon>Mytiloidea</taxon>
        <taxon>Mytilidae</taxon>
        <taxon>Mytilinae</taxon>
        <taxon>Mytilus</taxon>
    </lineage>
</organism>
<reference evidence="3" key="1">
    <citation type="submission" date="2021-03" db="EMBL/GenBank/DDBJ databases">
        <authorList>
            <person name="Bekaert M."/>
        </authorList>
    </citation>
    <scope>NUCLEOTIDE SEQUENCE</scope>
</reference>
<dbReference type="SUPFAM" id="SSF52980">
    <property type="entry name" value="Restriction endonuclease-like"/>
    <property type="match status" value="1"/>
</dbReference>
<keyword evidence="4" id="KW-1185">Reference proteome</keyword>
<dbReference type="PANTHER" id="PTHR46609">
    <property type="entry name" value="EXONUCLEASE, PHAGE-TYPE/RECB, C-TERMINAL DOMAIN-CONTAINING PROTEIN"/>
    <property type="match status" value="1"/>
</dbReference>
<dbReference type="EMBL" id="CAJPWZ010003049">
    <property type="protein sequence ID" value="CAG2250353.1"/>
    <property type="molecule type" value="Genomic_DNA"/>
</dbReference>
<evidence type="ECO:0000313" key="3">
    <source>
        <dbReference type="EMBL" id="CAG2250353.1"/>
    </source>
</evidence>
<dbReference type="OrthoDB" id="6155932at2759"/>
<dbReference type="InterPro" id="IPR011335">
    <property type="entry name" value="Restrct_endonuc-II-like"/>
</dbReference>
<feature type="compositionally biased region" description="Polar residues" evidence="1">
    <location>
        <begin position="1"/>
        <end position="25"/>
    </location>
</feature>
<feature type="region of interest" description="Disordered" evidence="1">
    <location>
        <begin position="208"/>
        <end position="244"/>
    </location>
</feature>
<evidence type="ECO:0000259" key="2">
    <source>
        <dbReference type="Pfam" id="PF09588"/>
    </source>
</evidence>
<protein>
    <recommendedName>
        <fullName evidence="2">YqaJ viral recombinase domain-containing protein</fullName>
    </recommendedName>
</protein>
<name>A0A8S3UXS4_MYTED</name>
<dbReference type="CDD" id="cd22343">
    <property type="entry name" value="PDDEXK_lambda_exonuclease-like"/>
    <property type="match status" value="1"/>
</dbReference>
<feature type="domain" description="YqaJ viral recombinase" evidence="2">
    <location>
        <begin position="68"/>
        <end position="182"/>
    </location>
</feature>
<comment type="caution">
    <text evidence="3">The sequence shown here is derived from an EMBL/GenBank/DDBJ whole genome shotgun (WGS) entry which is preliminary data.</text>
</comment>
<dbReference type="Pfam" id="PF09588">
    <property type="entry name" value="YqaJ"/>
    <property type="match status" value="1"/>
</dbReference>
<proteinExistence type="predicted"/>
<dbReference type="GO" id="GO:0006281">
    <property type="term" value="P:DNA repair"/>
    <property type="evidence" value="ECO:0007669"/>
    <property type="project" value="UniProtKB-ARBA"/>
</dbReference>
<dbReference type="PANTHER" id="PTHR46609:SF8">
    <property type="entry name" value="YQAJ VIRAL RECOMBINASE DOMAIN-CONTAINING PROTEIN"/>
    <property type="match status" value="1"/>
</dbReference>
<dbReference type="Proteomes" id="UP000683360">
    <property type="component" value="Unassembled WGS sequence"/>
</dbReference>
<accession>A0A8S3UXS4</accession>
<dbReference type="Gene3D" id="3.90.320.10">
    <property type="match status" value="1"/>
</dbReference>
<feature type="region of interest" description="Disordered" evidence="1">
    <location>
        <begin position="1"/>
        <end position="26"/>
    </location>
</feature>